<dbReference type="KEGG" id="cbar:PATL70BA_0923"/>
<dbReference type="InterPro" id="IPR003791">
    <property type="entry name" value="UPF0178"/>
</dbReference>
<accession>A0A3P7PD42</accession>
<gene>
    <name evidence="3" type="ORF">PATL70BA_0923</name>
</gene>
<proteinExistence type="inferred from homology"/>
<comment type="similarity">
    <text evidence="1 2">Belongs to the UPF0178 family.</text>
</comment>
<sequence>MVVRVDGDACPVRASILQITNKHKVETIIYTDVNHEFSYETTCVITVDQGIDSVDLAIVKDIKVGDVVITNDYGLASLVLGKKGYAMDANGRAFTLNNIDQLLFERHMHKSLRMMKKKHKGPKKRDRHADVLFRENFEALLLQLKPYS</sequence>
<dbReference type="EMBL" id="LR130778">
    <property type="protein sequence ID" value="VDN46798.1"/>
    <property type="molecule type" value="Genomic_DNA"/>
</dbReference>
<keyword evidence="4" id="KW-1185">Reference proteome</keyword>
<reference evidence="3 4" key="1">
    <citation type="submission" date="2018-09" db="EMBL/GenBank/DDBJ databases">
        <authorList>
            <person name="Postec A."/>
        </authorList>
    </citation>
    <scope>NUCLEOTIDE SEQUENCE [LARGE SCALE GENOMIC DNA]</scope>
    <source>
        <strain evidence="3">70B-A</strain>
    </source>
</reference>
<evidence type="ECO:0000313" key="3">
    <source>
        <dbReference type="EMBL" id="VDN46798.1"/>
    </source>
</evidence>
<dbReference type="Pfam" id="PF02639">
    <property type="entry name" value="DUF188"/>
    <property type="match status" value="1"/>
</dbReference>
<name>A0A3P7PD42_9FIRM</name>
<dbReference type="PANTHER" id="PTHR35146">
    <property type="entry name" value="UPF0178 PROTEIN YAII"/>
    <property type="match status" value="1"/>
</dbReference>
<evidence type="ECO:0000256" key="2">
    <source>
        <dbReference type="HAMAP-Rule" id="MF_00489"/>
    </source>
</evidence>
<evidence type="ECO:0000313" key="4">
    <source>
        <dbReference type="Proteomes" id="UP000279029"/>
    </source>
</evidence>
<dbReference type="PANTHER" id="PTHR35146:SF1">
    <property type="entry name" value="UPF0178 PROTEIN YAII"/>
    <property type="match status" value="1"/>
</dbReference>
<dbReference type="HAMAP" id="MF_00489">
    <property type="entry name" value="UPF0178"/>
    <property type="match status" value="1"/>
</dbReference>
<dbReference type="Proteomes" id="UP000279029">
    <property type="component" value="Chromosome"/>
</dbReference>
<protein>
    <recommendedName>
        <fullName evidence="2">UPF0178 protein PATL70BA_0923</fullName>
    </recommendedName>
</protein>
<dbReference type="AlphaFoldDB" id="A0A3P7PD42"/>
<organism evidence="3 4">
    <name type="scientific">Petrocella atlantisensis</name>
    <dbReference type="NCBI Taxonomy" id="2173034"/>
    <lineage>
        <taxon>Bacteria</taxon>
        <taxon>Bacillati</taxon>
        <taxon>Bacillota</taxon>
        <taxon>Clostridia</taxon>
        <taxon>Lachnospirales</taxon>
        <taxon>Vallitaleaceae</taxon>
        <taxon>Petrocella</taxon>
    </lineage>
</organism>
<evidence type="ECO:0000256" key="1">
    <source>
        <dbReference type="ARBA" id="ARBA00008522"/>
    </source>
</evidence>